<feature type="signal peptide" evidence="5">
    <location>
        <begin position="1"/>
        <end position="18"/>
    </location>
</feature>
<dbReference type="Gene3D" id="2.40.30.170">
    <property type="match status" value="1"/>
</dbReference>
<evidence type="ECO:0008006" key="11">
    <source>
        <dbReference type="Google" id="ProtNLM"/>
    </source>
</evidence>
<keyword evidence="4" id="KW-0472">Membrane</keyword>
<sequence length="385" mass="41392">MKTIPFCYYLLSSSLLLAEDAADPARAANTIILDEQAVQNLGIETVVAEETTFESTVFAIGRIEEIPSRRSVLSSRIPGRVVSIDVFEGDTVEEGQVLARIESRQPGSPPPIIKLLAPRSGLVVESNARPGQPVEPSNELLDISDRSVLWAVARIPEQEAAQLSIGSKAHLKIPAIPGKGFEASLTRYGLEADRDAGSVSGIFEIQNPEGLLQPGMRVEFSLVTAQRDNVLTIPRSAVQGSQTERVIFIKDFELENAYIKSPVTLGEWNDESVEVISGLFPGDEVVTEGSYSLSFAGGGSGLSLKEALDAAHGHEHNEDGSLMTDEQKAAQSAESGHDEGHDDHDTGGGKASPLLLGWAITATVLFLLTAQTLWNKNRKEKRSDA</sequence>
<dbReference type="InterPro" id="IPR058649">
    <property type="entry name" value="CzcB_C"/>
</dbReference>
<gene>
    <name evidence="9" type="ORF">GCM10007100_16800</name>
</gene>
<organism evidence="9 10">
    <name type="scientific">Roseibacillus persicicus</name>
    <dbReference type="NCBI Taxonomy" id="454148"/>
    <lineage>
        <taxon>Bacteria</taxon>
        <taxon>Pseudomonadati</taxon>
        <taxon>Verrucomicrobiota</taxon>
        <taxon>Verrucomicrobiia</taxon>
        <taxon>Verrucomicrobiales</taxon>
        <taxon>Verrucomicrobiaceae</taxon>
        <taxon>Roseibacillus</taxon>
    </lineage>
</organism>
<dbReference type="Gene3D" id="2.40.420.20">
    <property type="match status" value="1"/>
</dbReference>
<evidence type="ECO:0000259" key="7">
    <source>
        <dbReference type="Pfam" id="PF25973"/>
    </source>
</evidence>
<dbReference type="NCBIfam" id="TIGR01730">
    <property type="entry name" value="RND_mfp"/>
    <property type="match status" value="1"/>
</dbReference>
<dbReference type="Pfam" id="PF25973">
    <property type="entry name" value="BSH_CzcB"/>
    <property type="match status" value="1"/>
</dbReference>
<dbReference type="GO" id="GO:0022857">
    <property type="term" value="F:transmembrane transporter activity"/>
    <property type="evidence" value="ECO:0007669"/>
    <property type="project" value="InterPro"/>
</dbReference>
<evidence type="ECO:0000313" key="9">
    <source>
        <dbReference type="EMBL" id="GHC51260.1"/>
    </source>
</evidence>
<dbReference type="Gene3D" id="2.40.50.100">
    <property type="match status" value="1"/>
</dbReference>
<keyword evidence="5" id="KW-0732">Signal</keyword>
<dbReference type="Pfam" id="PF25954">
    <property type="entry name" value="Beta-barrel_RND_2"/>
    <property type="match status" value="1"/>
</dbReference>
<dbReference type="InterPro" id="IPR058792">
    <property type="entry name" value="Beta-barrel_RND_2"/>
</dbReference>
<feature type="region of interest" description="Disordered" evidence="3">
    <location>
        <begin position="311"/>
        <end position="349"/>
    </location>
</feature>
<dbReference type="InterPro" id="IPR011053">
    <property type="entry name" value="Single_hybrid_motif"/>
</dbReference>
<dbReference type="PANTHER" id="PTHR30097:SF4">
    <property type="entry name" value="SLR6042 PROTEIN"/>
    <property type="match status" value="1"/>
</dbReference>
<name>A0A918TIZ3_9BACT</name>
<evidence type="ECO:0000259" key="8">
    <source>
        <dbReference type="Pfam" id="PF25975"/>
    </source>
</evidence>
<dbReference type="RefSeq" id="WP_189569485.1">
    <property type="nucleotide sequence ID" value="NZ_BMXI01000006.1"/>
</dbReference>
<reference evidence="9" key="2">
    <citation type="submission" date="2020-09" db="EMBL/GenBank/DDBJ databases">
        <authorList>
            <person name="Sun Q."/>
            <person name="Kim S."/>
        </authorList>
    </citation>
    <scope>NUCLEOTIDE SEQUENCE</scope>
    <source>
        <strain evidence="9">KCTC 12988</strain>
    </source>
</reference>
<evidence type="ECO:0000313" key="10">
    <source>
        <dbReference type="Proteomes" id="UP000644507"/>
    </source>
</evidence>
<comment type="caution">
    <text evidence="9">The sequence shown here is derived from an EMBL/GenBank/DDBJ whole genome shotgun (WGS) entry which is preliminary data.</text>
</comment>
<dbReference type="Pfam" id="PF25975">
    <property type="entry name" value="CzcB_C"/>
    <property type="match status" value="1"/>
</dbReference>
<evidence type="ECO:0000256" key="2">
    <source>
        <dbReference type="ARBA" id="ARBA00022448"/>
    </source>
</evidence>
<evidence type="ECO:0000256" key="5">
    <source>
        <dbReference type="SAM" id="SignalP"/>
    </source>
</evidence>
<keyword evidence="10" id="KW-1185">Reference proteome</keyword>
<feature type="chain" id="PRO_5037218352" description="RND efflux pump membrane fusion protein barrel-sandwich domain-containing protein" evidence="5">
    <location>
        <begin position="19"/>
        <end position="385"/>
    </location>
</feature>
<proteinExistence type="inferred from homology"/>
<feature type="domain" description="CusB-like beta-barrel" evidence="6">
    <location>
        <begin position="149"/>
        <end position="224"/>
    </location>
</feature>
<dbReference type="InterPro" id="IPR006143">
    <property type="entry name" value="RND_pump_MFP"/>
</dbReference>
<dbReference type="Proteomes" id="UP000644507">
    <property type="component" value="Unassembled WGS sequence"/>
</dbReference>
<evidence type="ECO:0000256" key="3">
    <source>
        <dbReference type="SAM" id="MobiDB-lite"/>
    </source>
</evidence>
<dbReference type="AlphaFoldDB" id="A0A918TIZ3"/>
<dbReference type="SUPFAM" id="SSF51230">
    <property type="entry name" value="Single hybrid motif"/>
    <property type="match status" value="1"/>
</dbReference>
<feature type="compositionally biased region" description="Basic and acidic residues" evidence="3">
    <location>
        <begin position="335"/>
        <end position="347"/>
    </location>
</feature>
<dbReference type="GO" id="GO:0016020">
    <property type="term" value="C:membrane"/>
    <property type="evidence" value="ECO:0007669"/>
    <property type="project" value="InterPro"/>
</dbReference>
<accession>A0A918TIZ3</accession>
<evidence type="ECO:0000259" key="6">
    <source>
        <dbReference type="Pfam" id="PF25954"/>
    </source>
</evidence>
<feature type="domain" description="CzcB-like barrel-sandwich hybrid" evidence="7">
    <location>
        <begin position="72"/>
        <end position="145"/>
    </location>
</feature>
<evidence type="ECO:0000256" key="4">
    <source>
        <dbReference type="SAM" id="Phobius"/>
    </source>
</evidence>
<keyword evidence="2" id="KW-0813">Transport</keyword>
<dbReference type="InterPro" id="IPR051909">
    <property type="entry name" value="MFP_Cation_Efflux"/>
</dbReference>
<keyword evidence="4" id="KW-0812">Transmembrane</keyword>
<evidence type="ECO:0000256" key="1">
    <source>
        <dbReference type="ARBA" id="ARBA00009477"/>
    </source>
</evidence>
<protein>
    <recommendedName>
        <fullName evidence="11">RND efflux pump membrane fusion protein barrel-sandwich domain-containing protein</fullName>
    </recommendedName>
</protein>
<feature type="transmembrane region" description="Helical" evidence="4">
    <location>
        <begin position="355"/>
        <end position="374"/>
    </location>
</feature>
<dbReference type="CDD" id="cd06850">
    <property type="entry name" value="biotinyl_domain"/>
    <property type="match status" value="1"/>
</dbReference>
<dbReference type="InterPro" id="IPR058647">
    <property type="entry name" value="BSH_CzcB-like"/>
</dbReference>
<dbReference type="PANTHER" id="PTHR30097">
    <property type="entry name" value="CATION EFFLUX SYSTEM PROTEIN CUSB"/>
    <property type="match status" value="1"/>
</dbReference>
<comment type="similarity">
    <text evidence="1">Belongs to the membrane fusion protein (MFP) (TC 8.A.1) family.</text>
</comment>
<dbReference type="EMBL" id="BMXI01000006">
    <property type="protein sequence ID" value="GHC51260.1"/>
    <property type="molecule type" value="Genomic_DNA"/>
</dbReference>
<feature type="domain" description="CzcB-like C-terminal circularly permuted SH3-like" evidence="8">
    <location>
        <begin position="231"/>
        <end position="293"/>
    </location>
</feature>
<reference evidence="9" key="1">
    <citation type="journal article" date="2014" name="Int. J. Syst. Evol. Microbiol.">
        <title>Complete genome sequence of Corynebacterium casei LMG S-19264T (=DSM 44701T), isolated from a smear-ripened cheese.</title>
        <authorList>
            <consortium name="US DOE Joint Genome Institute (JGI-PGF)"/>
            <person name="Walter F."/>
            <person name="Albersmeier A."/>
            <person name="Kalinowski J."/>
            <person name="Ruckert C."/>
        </authorList>
    </citation>
    <scope>NUCLEOTIDE SEQUENCE</scope>
    <source>
        <strain evidence="9">KCTC 12988</strain>
    </source>
</reference>
<keyword evidence="4" id="KW-1133">Transmembrane helix</keyword>